<dbReference type="Pfam" id="PF01314">
    <property type="entry name" value="AFOR_C"/>
    <property type="match status" value="1"/>
</dbReference>
<reference evidence="2" key="1">
    <citation type="journal article" date="2014" name="Front. Microbiol.">
        <title>High frequency of phylogenetically diverse reductive dehalogenase-homologous genes in deep subseafloor sedimentary metagenomes.</title>
        <authorList>
            <person name="Kawai M."/>
            <person name="Futagami T."/>
            <person name="Toyoda A."/>
            <person name="Takaki Y."/>
            <person name="Nishi S."/>
            <person name="Hori S."/>
            <person name="Arai W."/>
            <person name="Tsubouchi T."/>
            <person name="Morono Y."/>
            <person name="Uchiyama I."/>
            <person name="Ito T."/>
            <person name="Fujiyama A."/>
            <person name="Inagaki F."/>
            <person name="Takami H."/>
        </authorList>
    </citation>
    <scope>NUCLEOTIDE SEQUENCE</scope>
    <source>
        <strain evidence="2">Expedition CK06-06</strain>
    </source>
</reference>
<dbReference type="GO" id="GO:0009055">
    <property type="term" value="F:electron transfer activity"/>
    <property type="evidence" value="ECO:0007669"/>
    <property type="project" value="InterPro"/>
</dbReference>
<dbReference type="InterPro" id="IPR013985">
    <property type="entry name" value="Ald_Fedxn_OxRdtase_dom3"/>
</dbReference>
<feature type="domain" description="Aldehyde ferredoxin oxidoreductase C-terminal" evidence="1">
    <location>
        <begin position="1"/>
        <end position="160"/>
    </location>
</feature>
<accession>X0SJK7</accession>
<name>X0SJK7_9ZZZZ</name>
<dbReference type="GO" id="GO:0051536">
    <property type="term" value="F:iron-sulfur cluster binding"/>
    <property type="evidence" value="ECO:0007669"/>
    <property type="project" value="InterPro"/>
</dbReference>
<evidence type="ECO:0000313" key="2">
    <source>
        <dbReference type="EMBL" id="GAF81273.1"/>
    </source>
</evidence>
<dbReference type="EMBL" id="BARS01008609">
    <property type="protein sequence ID" value="GAF81273.1"/>
    <property type="molecule type" value="Genomic_DNA"/>
</dbReference>
<dbReference type="GO" id="GO:0016625">
    <property type="term" value="F:oxidoreductase activity, acting on the aldehyde or oxo group of donors, iron-sulfur protein as acceptor"/>
    <property type="evidence" value="ECO:0007669"/>
    <property type="project" value="InterPro"/>
</dbReference>
<organism evidence="2">
    <name type="scientific">marine sediment metagenome</name>
    <dbReference type="NCBI Taxonomy" id="412755"/>
    <lineage>
        <taxon>unclassified sequences</taxon>
        <taxon>metagenomes</taxon>
        <taxon>ecological metagenomes</taxon>
    </lineage>
</organism>
<comment type="caution">
    <text evidence="2">The sequence shown here is derived from an EMBL/GenBank/DDBJ whole genome shotgun (WGS) entry which is preliminary data.</text>
</comment>
<evidence type="ECO:0000259" key="1">
    <source>
        <dbReference type="Pfam" id="PF01314"/>
    </source>
</evidence>
<dbReference type="Gene3D" id="1.10.599.10">
    <property type="entry name" value="Aldehyde Ferredoxin Oxidoreductase Protein, subunit A, domain 3"/>
    <property type="match status" value="1"/>
</dbReference>
<dbReference type="SUPFAM" id="SSF48310">
    <property type="entry name" value="Aldehyde ferredoxin oxidoreductase, C-terminal domains"/>
    <property type="match status" value="1"/>
</dbReference>
<dbReference type="InterPro" id="IPR001203">
    <property type="entry name" value="OxRdtase_Ald_Fedxn_C"/>
</dbReference>
<dbReference type="InterPro" id="IPR051919">
    <property type="entry name" value="W-dependent_AOR"/>
</dbReference>
<dbReference type="AlphaFoldDB" id="X0SJK7"/>
<dbReference type="PANTHER" id="PTHR30038">
    <property type="entry name" value="ALDEHYDE FERREDOXIN OXIDOREDUCTASE"/>
    <property type="match status" value="1"/>
</dbReference>
<sequence length="166" mass="18875">SYATAAVGASHLRGWPATSKIPNEPVTPEIVETLVREQDLKLIKDSLIICHFTHSIVPALDLEDTQALYTAVTGHKTDVREIAQNIWSLTRYFNMREFAKYAGVYDQLPYRMLNEPLPSGSAEGSKAFQSEEDFKNGLRILYQMRRCQENGDLTSEEKQRIVELIE</sequence>
<feature type="non-terminal residue" evidence="2">
    <location>
        <position position="1"/>
    </location>
</feature>
<gene>
    <name evidence="2" type="ORF">S01H1_16374</name>
</gene>
<dbReference type="InterPro" id="IPR036021">
    <property type="entry name" value="Tungsten_al_ferr_oxy-like_C"/>
</dbReference>
<dbReference type="PANTHER" id="PTHR30038:SF0">
    <property type="entry name" value="TUNGSTEN-CONTAINING ALDEHYDE FERREDOXIN OXIDOREDUCTASE"/>
    <property type="match status" value="1"/>
</dbReference>
<protein>
    <recommendedName>
        <fullName evidence="1">Aldehyde ferredoxin oxidoreductase C-terminal domain-containing protein</fullName>
    </recommendedName>
</protein>
<proteinExistence type="predicted"/>